<evidence type="ECO:0000313" key="3">
    <source>
        <dbReference type="EMBL" id="GAA4991652.1"/>
    </source>
</evidence>
<proteinExistence type="predicted"/>
<feature type="compositionally biased region" description="Low complexity" evidence="1">
    <location>
        <begin position="322"/>
        <end position="331"/>
    </location>
</feature>
<feature type="compositionally biased region" description="Low complexity" evidence="1">
    <location>
        <begin position="284"/>
        <end position="306"/>
    </location>
</feature>
<sequence>MVWLIVALALFAGAALYTRGVMRAGKARGHGSPEPGSLDLYQLAFLAGGPARTADVALLGAWARGAVTIGADGRISPAGQDPSGDGFAQAVQSALPSGTVAGARTAIAEHPAVRAVHDRLFGLGLLNPASRPARLRGARVVLALAPLVAAAGLFVKPLAGSPTHHTGLWVANLAVVLIGATGCAVLAYWLFSRFDKLREPLNDRSLFYLWNQVRDPGQLGHIAQAAPGGAQFGDTALFGTERIPDPTLRGVFQQASAVTAGRIVSDGWTEAQWIQSANSRGQLGAPSFADAQQAASQAAAQAQAVPPQAPPSAYPGGADGHGYPAQPTPGGQYYGGGAAAQPQPYRPPWEQYPDQQ</sequence>
<dbReference type="RefSeq" id="WP_345680302.1">
    <property type="nucleotide sequence ID" value="NZ_BAABHS010000044.1"/>
</dbReference>
<keyword evidence="4" id="KW-1185">Reference proteome</keyword>
<feature type="transmembrane region" description="Helical" evidence="2">
    <location>
        <begin position="137"/>
        <end position="155"/>
    </location>
</feature>
<dbReference type="Proteomes" id="UP001500466">
    <property type="component" value="Unassembled WGS sequence"/>
</dbReference>
<keyword evidence="2" id="KW-1133">Transmembrane helix</keyword>
<name>A0ABP9IAR8_9ACTN</name>
<dbReference type="InterPro" id="IPR026467">
    <property type="entry name" value="Ser/Gly_Cys_C_dom"/>
</dbReference>
<comment type="caution">
    <text evidence="3">The sequence shown here is derived from an EMBL/GenBank/DDBJ whole genome shotgun (WGS) entry which is preliminary data.</text>
</comment>
<dbReference type="EMBL" id="BAABHS010000044">
    <property type="protein sequence ID" value="GAA4991652.1"/>
    <property type="molecule type" value="Genomic_DNA"/>
</dbReference>
<protein>
    <recommendedName>
        <fullName evidence="5">TIGR04222 domain-containing membrane protein</fullName>
    </recommendedName>
</protein>
<evidence type="ECO:0008006" key="5">
    <source>
        <dbReference type="Google" id="ProtNLM"/>
    </source>
</evidence>
<reference evidence="4" key="1">
    <citation type="journal article" date="2019" name="Int. J. Syst. Evol. Microbiol.">
        <title>The Global Catalogue of Microorganisms (GCM) 10K type strain sequencing project: providing services to taxonomists for standard genome sequencing and annotation.</title>
        <authorList>
            <consortium name="The Broad Institute Genomics Platform"/>
            <consortium name="The Broad Institute Genome Sequencing Center for Infectious Disease"/>
            <person name="Wu L."/>
            <person name="Ma J."/>
        </authorList>
    </citation>
    <scope>NUCLEOTIDE SEQUENCE [LARGE SCALE GENOMIC DNA]</scope>
    <source>
        <strain evidence="4">JCM 17986</strain>
    </source>
</reference>
<feature type="region of interest" description="Disordered" evidence="1">
    <location>
        <begin position="283"/>
        <end position="356"/>
    </location>
</feature>
<organism evidence="3 4">
    <name type="scientific">Yinghuangia aomiensis</name>
    <dbReference type="NCBI Taxonomy" id="676205"/>
    <lineage>
        <taxon>Bacteria</taxon>
        <taxon>Bacillati</taxon>
        <taxon>Actinomycetota</taxon>
        <taxon>Actinomycetes</taxon>
        <taxon>Kitasatosporales</taxon>
        <taxon>Streptomycetaceae</taxon>
        <taxon>Yinghuangia</taxon>
    </lineage>
</organism>
<evidence type="ECO:0000313" key="4">
    <source>
        <dbReference type="Proteomes" id="UP001500466"/>
    </source>
</evidence>
<keyword evidence="2" id="KW-0812">Transmembrane</keyword>
<accession>A0ABP9IAR8</accession>
<evidence type="ECO:0000256" key="2">
    <source>
        <dbReference type="SAM" id="Phobius"/>
    </source>
</evidence>
<dbReference type="NCBIfam" id="TIGR04222">
    <property type="entry name" value="near_uncomplex"/>
    <property type="match status" value="1"/>
</dbReference>
<keyword evidence="2" id="KW-0472">Membrane</keyword>
<feature type="transmembrane region" description="Helical" evidence="2">
    <location>
        <begin position="167"/>
        <end position="191"/>
    </location>
</feature>
<evidence type="ECO:0000256" key="1">
    <source>
        <dbReference type="SAM" id="MobiDB-lite"/>
    </source>
</evidence>
<gene>
    <name evidence="3" type="ORF">GCM10023205_74830</name>
</gene>